<dbReference type="EMBL" id="LR784261">
    <property type="protein sequence ID" value="CAB3234888.1"/>
    <property type="molecule type" value="mRNA"/>
</dbReference>
<feature type="compositionally biased region" description="Basic and acidic residues" evidence="8">
    <location>
        <begin position="279"/>
        <end position="345"/>
    </location>
</feature>
<evidence type="ECO:0000256" key="5">
    <source>
        <dbReference type="ARBA" id="ARBA00023054"/>
    </source>
</evidence>
<feature type="compositionally biased region" description="Basic and acidic residues" evidence="8">
    <location>
        <begin position="151"/>
        <end position="167"/>
    </location>
</feature>
<sequence length="382" mass="44774">MMAKSSGAPGESTNIQWMYEGTNSKIDREAYLLGKRISKVAEDKGDFIVEDKTNENLSVTVLEKLDYESKIREDPLISIRQKEQEKRRELLSNPIKRKHLQTVLKTALEKDLNYSSKHKKKKKSKKKDHDSQRRKKRKRHQSTETSSSNDDYGRKSDKLLKNAEKNKKLQAALKRALKEDLSGTSDLSSDEEEFKKKHKRHSTKADIPQIHKKNKEHHARNYHDISDDNRGTRSKSPNSKEIEKATGYGLQVVKAKEKEHRKPTKPKVPSPEPVKPKYQRKERPGFTKKLSKEELERKRKEMMSNAGWRDEQRKKNIKHYSAEEKHDKAREDHVQKLHDIQHKRDGKVKTFLHDMKLQQTNVGSLQDTVRRKRHTLNKSTDE</sequence>
<organism evidence="9">
    <name type="scientific">Phallusia mammillata</name>
    <dbReference type="NCBI Taxonomy" id="59560"/>
    <lineage>
        <taxon>Eukaryota</taxon>
        <taxon>Metazoa</taxon>
        <taxon>Chordata</taxon>
        <taxon>Tunicata</taxon>
        <taxon>Ascidiacea</taxon>
        <taxon>Phlebobranchia</taxon>
        <taxon>Ascidiidae</taxon>
        <taxon>Phallusia</taxon>
    </lineage>
</organism>
<name>A0A6F9DB10_9ASCI</name>
<protein>
    <submittedName>
        <fullName evidence="9">Pre-mRNA-splicing factor CWC25 homolog</fullName>
    </submittedName>
</protein>
<evidence type="ECO:0000256" key="6">
    <source>
        <dbReference type="ARBA" id="ARBA00023187"/>
    </source>
</evidence>
<dbReference type="InterPro" id="IPR022209">
    <property type="entry name" value="CWC25"/>
</dbReference>
<feature type="compositionally biased region" description="Basic and acidic residues" evidence="8">
    <location>
        <begin position="219"/>
        <end position="231"/>
    </location>
</feature>
<accession>A0A6F9DB10</accession>
<evidence type="ECO:0000256" key="8">
    <source>
        <dbReference type="SAM" id="MobiDB-lite"/>
    </source>
</evidence>
<evidence type="ECO:0000313" key="9">
    <source>
        <dbReference type="EMBL" id="CAB3234888.1"/>
    </source>
</evidence>
<evidence type="ECO:0000256" key="7">
    <source>
        <dbReference type="ARBA" id="ARBA00023242"/>
    </source>
</evidence>
<dbReference type="PANTHER" id="PTHR16196:SF0">
    <property type="entry name" value="PRE-MRNA-SPLICING FACTOR CWC25 HOMOLOG"/>
    <property type="match status" value="1"/>
</dbReference>
<dbReference type="InterPro" id="IPR051376">
    <property type="entry name" value="CWC25_splicing_factor"/>
</dbReference>
<feature type="region of interest" description="Disordered" evidence="8">
    <location>
        <begin position="362"/>
        <end position="382"/>
    </location>
</feature>
<evidence type="ECO:0000256" key="4">
    <source>
        <dbReference type="ARBA" id="ARBA00022728"/>
    </source>
</evidence>
<dbReference type="AlphaFoldDB" id="A0A6F9DB10"/>
<proteinExistence type="evidence at transcript level"/>
<keyword evidence="6" id="KW-0508">mRNA splicing</keyword>
<dbReference type="GO" id="GO:0005684">
    <property type="term" value="C:U2-type spliceosomal complex"/>
    <property type="evidence" value="ECO:0007669"/>
    <property type="project" value="TreeGrafter"/>
</dbReference>
<dbReference type="PANTHER" id="PTHR16196">
    <property type="entry name" value="CELL CYCLE CONTROL PROTEIN CWF25"/>
    <property type="match status" value="1"/>
</dbReference>
<keyword evidence="3" id="KW-0507">mRNA processing</keyword>
<feature type="compositionally biased region" description="Basic residues" evidence="8">
    <location>
        <begin position="116"/>
        <end position="140"/>
    </location>
</feature>
<comment type="similarity">
    <text evidence="2">Belongs to the CWC25 family.</text>
</comment>
<dbReference type="Pfam" id="PF12542">
    <property type="entry name" value="CWC25"/>
    <property type="match status" value="1"/>
</dbReference>
<evidence type="ECO:0000256" key="1">
    <source>
        <dbReference type="ARBA" id="ARBA00004123"/>
    </source>
</evidence>
<evidence type="ECO:0000256" key="2">
    <source>
        <dbReference type="ARBA" id="ARBA00006695"/>
    </source>
</evidence>
<dbReference type="GO" id="GO:0000398">
    <property type="term" value="P:mRNA splicing, via spliceosome"/>
    <property type="evidence" value="ECO:0007669"/>
    <property type="project" value="TreeGrafter"/>
</dbReference>
<gene>
    <name evidence="9" type="primary">Cwc25</name>
</gene>
<keyword evidence="5" id="KW-0175">Coiled coil</keyword>
<reference evidence="9" key="1">
    <citation type="submission" date="2020-04" db="EMBL/GenBank/DDBJ databases">
        <authorList>
            <person name="Neveu A P."/>
        </authorList>
    </citation>
    <scope>NUCLEOTIDE SEQUENCE</scope>
    <source>
        <tissue evidence="9">Whole embryo</tissue>
    </source>
</reference>
<evidence type="ECO:0000256" key="3">
    <source>
        <dbReference type="ARBA" id="ARBA00022664"/>
    </source>
</evidence>
<keyword evidence="4" id="KW-0747">Spliceosome</keyword>
<keyword evidence="7" id="KW-0539">Nucleus</keyword>
<comment type="subcellular location">
    <subcellularLocation>
        <location evidence="1">Nucleus</location>
    </subcellularLocation>
</comment>
<feature type="region of interest" description="Disordered" evidence="8">
    <location>
        <begin position="109"/>
        <end position="345"/>
    </location>
</feature>